<proteinExistence type="predicted"/>
<protein>
    <submittedName>
        <fullName evidence="1">Uncharacterized protein</fullName>
    </submittedName>
</protein>
<accession>A0ABN9D1Y9</accession>
<keyword evidence="2" id="KW-1185">Reference proteome</keyword>
<evidence type="ECO:0000313" key="1">
    <source>
        <dbReference type="EMBL" id="CAI9565995.1"/>
    </source>
</evidence>
<sequence length="62" mass="6638">MASQSHTACLASTSTRSPVCWGGGQNHGLASTKRPAHTCAISTLAALKTWTQDWRFHPSQIS</sequence>
<gene>
    <name evidence="1" type="ORF">SPARVUS_LOCUS6264202</name>
</gene>
<evidence type="ECO:0000313" key="2">
    <source>
        <dbReference type="Proteomes" id="UP001162483"/>
    </source>
</evidence>
<dbReference type="Proteomes" id="UP001162483">
    <property type="component" value="Unassembled WGS sequence"/>
</dbReference>
<name>A0ABN9D1Y9_9NEOB</name>
<dbReference type="EMBL" id="CATNWA010013936">
    <property type="protein sequence ID" value="CAI9565995.1"/>
    <property type="molecule type" value="Genomic_DNA"/>
</dbReference>
<comment type="caution">
    <text evidence="1">The sequence shown here is derived from an EMBL/GenBank/DDBJ whole genome shotgun (WGS) entry which is preliminary data.</text>
</comment>
<reference evidence="1" key="1">
    <citation type="submission" date="2023-05" db="EMBL/GenBank/DDBJ databases">
        <authorList>
            <person name="Stuckert A."/>
        </authorList>
    </citation>
    <scope>NUCLEOTIDE SEQUENCE</scope>
</reference>
<organism evidence="1 2">
    <name type="scientific">Staurois parvus</name>
    <dbReference type="NCBI Taxonomy" id="386267"/>
    <lineage>
        <taxon>Eukaryota</taxon>
        <taxon>Metazoa</taxon>
        <taxon>Chordata</taxon>
        <taxon>Craniata</taxon>
        <taxon>Vertebrata</taxon>
        <taxon>Euteleostomi</taxon>
        <taxon>Amphibia</taxon>
        <taxon>Batrachia</taxon>
        <taxon>Anura</taxon>
        <taxon>Neobatrachia</taxon>
        <taxon>Ranoidea</taxon>
        <taxon>Ranidae</taxon>
        <taxon>Staurois</taxon>
    </lineage>
</organism>